<dbReference type="PROSITE" id="PS00893">
    <property type="entry name" value="NUDIX_BOX"/>
    <property type="match status" value="1"/>
</dbReference>
<dbReference type="Proteomes" id="UP000189433">
    <property type="component" value="Unassembled WGS sequence"/>
</dbReference>
<keyword evidence="3" id="KW-0479">Metal-binding</keyword>
<dbReference type="AlphaFoldDB" id="A0A1V3IQE5"/>
<evidence type="ECO:0000256" key="3">
    <source>
        <dbReference type="PIRSR" id="PIRSR603564-2"/>
    </source>
</evidence>
<dbReference type="InterPro" id="IPR003564">
    <property type="entry name" value="DHNTPase"/>
</dbReference>
<feature type="binding site" evidence="2">
    <location>
        <position position="37"/>
    </location>
    <ligand>
        <name>substrate</name>
    </ligand>
</feature>
<comment type="cofactor">
    <cofactor evidence="3">
        <name>Mg(2+)</name>
        <dbReference type="ChEBI" id="CHEBI:18420"/>
    </cofactor>
    <text evidence="3">Binds 1 Mg(2+) ion per subunit.</text>
</comment>
<dbReference type="PANTHER" id="PTHR43736:SF1">
    <property type="entry name" value="DIHYDRONEOPTERIN TRIPHOSPHATE DIPHOSPHATASE"/>
    <property type="match status" value="1"/>
</dbReference>
<evidence type="ECO:0000256" key="2">
    <source>
        <dbReference type="PIRSR" id="PIRSR603564-1"/>
    </source>
</evidence>
<dbReference type="Gene3D" id="3.90.79.10">
    <property type="entry name" value="Nucleoside Triphosphate Pyrophosphohydrolase"/>
    <property type="match status" value="1"/>
</dbReference>
<dbReference type="SUPFAM" id="SSF55811">
    <property type="entry name" value="Nudix"/>
    <property type="match status" value="1"/>
</dbReference>
<dbReference type="GO" id="GO:0046872">
    <property type="term" value="F:metal ion binding"/>
    <property type="evidence" value="ECO:0007669"/>
    <property type="project" value="UniProtKB-KW"/>
</dbReference>
<evidence type="ECO:0000259" key="5">
    <source>
        <dbReference type="PROSITE" id="PS51462"/>
    </source>
</evidence>
<evidence type="ECO:0000313" key="7">
    <source>
        <dbReference type="Proteomes" id="UP000189433"/>
    </source>
</evidence>
<feature type="binding site" evidence="3">
    <location>
        <position position="57"/>
    </location>
    <ligand>
        <name>Mg(2+)</name>
        <dbReference type="ChEBI" id="CHEBI:18420"/>
    </ligand>
</feature>
<dbReference type="GO" id="GO:0008828">
    <property type="term" value="F:dATP diphosphatase activity"/>
    <property type="evidence" value="ECO:0007669"/>
    <property type="project" value="InterPro"/>
</dbReference>
<name>A0A1V3IQE5_9PAST</name>
<dbReference type="PRINTS" id="PR01404">
    <property type="entry name" value="NPPPHYDRLASE"/>
</dbReference>
<dbReference type="GO" id="GO:0019177">
    <property type="term" value="F:dihydroneopterin triphosphate pyrophosphohydrolase activity"/>
    <property type="evidence" value="ECO:0007669"/>
    <property type="project" value="InterPro"/>
</dbReference>
<dbReference type="Pfam" id="PF00293">
    <property type="entry name" value="NUDIX"/>
    <property type="match status" value="1"/>
</dbReference>
<comment type="caution">
    <text evidence="6">The sequence shown here is derived from an EMBL/GenBank/DDBJ whole genome shotgun (WGS) entry which is preliminary data.</text>
</comment>
<keyword evidence="3" id="KW-0460">Magnesium</keyword>
<accession>A0A1V3IQE5</accession>
<keyword evidence="1 4" id="KW-0378">Hydrolase</keyword>
<dbReference type="OrthoDB" id="7066556at2"/>
<evidence type="ECO:0000256" key="4">
    <source>
        <dbReference type="RuleBase" id="RU003476"/>
    </source>
</evidence>
<feature type="binding site" evidence="2">
    <location>
        <position position="26"/>
    </location>
    <ligand>
        <name>substrate</name>
    </ligand>
</feature>
<proteinExistence type="inferred from homology"/>
<evidence type="ECO:0000313" key="6">
    <source>
        <dbReference type="EMBL" id="OOF44475.1"/>
    </source>
</evidence>
<gene>
    <name evidence="6" type="ORF">BKK50_02540</name>
</gene>
<reference evidence="6 7" key="1">
    <citation type="submission" date="2016-10" db="EMBL/GenBank/DDBJ databases">
        <title>Rodentibacter gen. nov. and new species.</title>
        <authorList>
            <person name="Christensen H."/>
        </authorList>
    </citation>
    <scope>NUCLEOTIDE SEQUENCE [LARGE SCALE GENOMIC DNA]</scope>
    <source>
        <strain evidence="6 7">CCUG17206</strain>
    </source>
</reference>
<comment type="similarity">
    <text evidence="4">Belongs to the Nudix hydrolase family.</text>
</comment>
<dbReference type="InterPro" id="IPR000086">
    <property type="entry name" value="NUDIX_hydrolase_dom"/>
</dbReference>
<dbReference type="InterPro" id="IPR015797">
    <property type="entry name" value="NUDIX_hydrolase-like_dom_sf"/>
</dbReference>
<keyword evidence="7" id="KW-1185">Reference proteome</keyword>
<feature type="binding site" evidence="2">
    <location>
        <begin position="78"/>
        <end position="81"/>
    </location>
    <ligand>
        <name>substrate</name>
    </ligand>
</feature>
<dbReference type="STRING" id="1908260.BKK50_02540"/>
<dbReference type="GO" id="GO:0046656">
    <property type="term" value="P:folic acid biosynthetic process"/>
    <property type="evidence" value="ECO:0007669"/>
    <property type="project" value="InterPro"/>
</dbReference>
<dbReference type="PANTHER" id="PTHR43736">
    <property type="entry name" value="ADP-RIBOSE PYROPHOSPHATASE"/>
    <property type="match status" value="1"/>
</dbReference>
<dbReference type="CDD" id="cd04664">
    <property type="entry name" value="NUDIX_DHNTPase_like"/>
    <property type="match status" value="1"/>
</dbReference>
<feature type="binding site" evidence="2">
    <location>
        <position position="132"/>
    </location>
    <ligand>
        <name>substrate</name>
    </ligand>
</feature>
<dbReference type="EMBL" id="MLHJ01000016">
    <property type="protein sequence ID" value="OOF44475.1"/>
    <property type="molecule type" value="Genomic_DNA"/>
</dbReference>
<sequence length="148" mass="17274">MTYKNNQSVLVVVYCKHSKRVLMLQRCDDPDFWQSVTGSMEEGETPRETAKRELREEVGLKISENSTALFDCHQCVEFEIFPHFRYKYAPNVTHCREHWFLCAVEKEFVPQLTEHLAFKWVSIAEAIAMTKSPNNAAAIKQYLNLLKD</sequence>
<dbReference type="RefSeq" id="WP_077415025.1">
    <property type="nucleotide sequence ID" value="NZ_MLHI01000111.1"/>
</dbReference>
<organism evidence="6 7">
    <name type="scientific">Rodentibacter rarus</name>
    <dbReference type="NCBI Taxonomy" id="1908260"/>
    <lineage>
        <taxon>Bacteria</taxon>
        <taxon>Pseudomonadati</taxon>
        <taxon>Pseudomonadota</taxon>
        <taxon>Gammaproteobacteria</taxon>
        <taxon>Pasteurellales</taxon>
        <taxon>Pasteurellaceae</taxon>
        <taxon>Rodentibacter</taxon>
    </lineage>
</organism>
<dbReference type="PROSITE" id="PS51462">
    <property type="entry name" value="NUDIX"/>
    <property type="match status" value="1"/>
</dbReference>
<protein>
    <submittedName>
        <fullName evidence="6">Dihydroneopterin triphosphate diphosphatase</fullName>
    </submittedName>
</protein>
<feature type="binding site" evidence="3">
    <location>
        <position position="53"/>
    </location>
    <ligand>
        <name>Mg(2+)</name>
        <dbReference type="ChEBI" id="CHEBI:18420"/>
    </ligand>
</feature>
<feature type="binding site" evidence="2">
    <location>
        <position position="4"/>
    </location>
    <ligand>
        <name>substrate</name>
    </ligand>
</feature>
<feature type="domain" description="Nudix hydrolase" evidence="5">
    <location>
        <begin position="4"/>
        <end position="143"/>
    </location>
</feature>
<dbReference type="NCBIfam" id="NF006961">
    <property type="entry name" value="PRK09438.1"/>
    <property type="match status" value="1"/>
</dbReference>
<evidence type="ECO:0000256" key="1">
    <source>
        <dbReference type="ARBA" id="ARBA00022801"/>
    </source>
</evidence>
<dbReference type="InterPro" id="IPR020476">
    <property type="entry name" value="Nudix_hydrolase"/>
</dbReference>
<dbReference type="InterPro" id="IPR020084">
    <property type="entry name" value="NUDIX_hydrolase_CS"/>
</dbReference>
<dbReference type="PRINTS" id="PR00502">
    <property type="entry name" value="NUDIXFAMILY"/>
</dbReference>
<feature type="binding site" evidence="3">
    <location>
        <position position="114"/>
    </location>
    <ligand>
        <name>Mg(2+)</name>
        <dbReference type="ChEBI" id="CHEBI:18420"/>
    </ligand>
</feature>